<feature type="transmembrane region" description="Helical" evidence="1">
    <location>
        <begin position="333"/>
        <end position="350"/>
    </location>
</feature>
<keyword evidence="1" id="KW-0812">Transmembrane</keyword>
<dbReference type="GeneID" id="6165538"/>
<dbReference type="KEGG" id="tne:Tneu_1712"/>
<sequence>MILTQIFRLAGVVLLVALATVFASSASLIEKRGSVVVENLTALTDVLRPTYVFDLGACSAYVYVARSFNDTTPMLFLSRMERPLPPFPSHSFEELVDAVLPLVGPEVEVEVSIYGVSDAGRGAYQVSKIVKVAARNYTELEVAVGRALGLEVYRDPSKGLNGNGTAQSGRREIAVIDRVVMKTPKVKVLLRRGDPLIIDTISSAEAEGIIKAVKERIGDFSAIVTVGPYWAGGDEENERLRNAAMRLEEEMGTVRKTERGVEGIIHLFTLSSAGPRVFVFPYPNGTRPPDEKTAEKIVRRFVELSGYCKSPLIVEFWPKTGYEFREPRDAPPLWAAAVLAALVPLVAIYLRRRK</sequence>
<name>B1YAI3_PYRNV</name>
<keyword evidence="3" id="KW-1185">Reference proteome</keyword>
<keyword evidence="1" id="KW-1133">Transmembrane helix</keyword>
<reference evidence="2" key="1">
    <citation type="submission" date="2008-03" db="EMBL/GenBank/DDBJ databases">
        <title>Complete sequence of Thermoproteus neutrophilus V24Sta.</title>
        <authorList>
            <consortium name="US DOE Joint Genome Institute"/>
            <person name="Copeland A."/>
            <person name="Lucas S."/>
            <person name="Lapidus A."/>
            <person name="Glavina del Rio T."/>
            <person name="Dalin E."/>
            <person name="Tice H."/>
            <person name="Bruce D."/>
            <person name="Goodwin L."/>
            <person name="Pitluck S."/>
            <person name="Sims D."/>
            <person name="Brettin T."/>
            <person name="Detter J.C."/>
            <person name="Han C."/>
            <person name="Kuske C.R."/>
            <person name="Schmutz J."/>
            <person name="Larimer F."/>
            <person name="Land M."/>
            <person name="Hauser L."/>
            <person name="Kyrpides N."/>
            <person name="Mikhailova N."/>
            <person name="Biddle J.F."/>
            <person name="Zhang Z."/>
            <person name="Fitz-Gibbon S.T."/>
            <person name="Lowe T.M."/>
            <person name="Saltikov C."/>
            <person name="House C.H."/>
            <person name="Richardson P."/>
        </authorList>
    </citation>
    <scope>NUCLEOTIDE SEQUENCE [LARGE SCALE GENOMIC DNA]</scope>
    <source>
        <strain evidence="2">V24Sta</strain>
    </source>
</reference>
<protein>
    <submittedName>
        <fullName evidence="2">Uncharacterized protein</fullName>
    </submittedName>
</protein>
<evidence type="ECO:0000313" key="3">
    <source>
        <dbReference type="Proteomes" id="UP000001694"/>
    </source>
</evidence>
<proteinExistence type="predicted"/>
<dbReference type="RefSeq" id="WP_012351051.1">
    <property type="nucleotide sequence ID" value="NC_010525.1"/>
</dbReference>
<dbReference type="EMBL" id="CP001014">
    <property type="protein sequence ID" value="ACB40632.1"/>
    <property type="molecule type" value="Genomic_DNA"/>
</dbReference>
<dbReference type="AlphaFoldDB" id="B1YAI3"/>
<dbReference type="OrthoDB" id="29294at2157"/>
<accession>B1YAI3</accession>
<evidence type="ECO:0000256" key="1">
    <source>
        <dbReference type="SAM" id="Phobius"/>
    </source>
</evidence>
<gene>
    <name evidence="2" type="ordered locus">Tneu_1712</name>
</gene>
<keyword evidence="1" id="KW-0472">Membrane</keyword>
<dbReference type="eggNOG" id="arCOG07061">
    <property type="taxonomic scope" value="Archaea"/>
</dbReference>
<dbReference type="Proteomes" id="UP000001694">
    <property type="component" value="Chromosome"/>
</dbReference>
<organism evidence="2 3">
    <name type="scientific">Pyrobaculum neutrophilum (strain DSM 2338 / JCM 9278 / NBRC 100436 / V24Sta)</name>
    <name type="common">Thermoproteus neutrophilus</name>
    <dbReference type="NCBI Taxonomy" id="444157"/>
    <lineage>
        <taxon>Archaea</taxon>
        <taxon>Thermoproteota</taxon>
        <taxon>Thermoprotei</taxon>
        <taxon>Thermoproteales</taxon>
        <taxon>Thermoproteaceae</taxon>
        <taxon>Pyrobaculum</taxon>
    </lineage>
</organism>
<dbReference type="HOGENOM" id="CLU_726873_0_0_2"/>
<evidence type="ECO:0000313" key="2">
    <source>
        <dbReference type="EMBL" id="ACB40632.1"/>
    </source>
</evidence>